<keyword evidence="8" id="KW-1015">Disulfide bond</keyword>
<gene>
    <name evidence="11" type="ORF">JD844_013921</name>
</gene>
<dbReference type="Proteomes" id="UP000826234">
    <property type="component" value="Unassembled WGS sequence"/>
</dbReference>
<dbReference type="EMBL" id="JAIPUX010000439">
    <property type="protein sequence ID" value="KAH0630659.1"/>
    <property type="molecule type" value="Genomic_DNA"/>
</dbReference>
<dbReference type="InterPro" id="IPR050208">
    <property type="entry name" value="MHC_class-I_related"/>
</dbReference>
<dbReference type="SUPFAM" id="SSF54452">
    <property type="entry name" value="MHC antigen-recognition domain"/>
    <property type="match status" value="1"/>
</dbReference>
<comment type="caution">
    <text evidence="11">The sequence shown here is derived from an EMBL/GenBank/DDBJ whole genome shotgun (WGS) entry which is preliminary data.</text>
</comment>
<dbReference type="Gene3D" id="3.30.500.10">
    <property type="entry name" value="MHC class I-like antigen recognition-like"/>
    <property type="match status" value="1"/>
</dbReference>
<sequence length="98" mass="11338">MLKRGSSSHTLYYFRTYLSEAVAGVPQYVEVGYLDGQPIERYDSVAGKMQPLVPWMNHSVAVVEKYWDFQTTLANLNDEGFRHFLVILERYYSSYGGE</sequence>
<dbReference type="InterPro" id="IPR011161">
    <property type="entry name" value="MHC_I-like_Ag-recog"/>
</dbReference>
<proteinExistence type="predicted"/>
<evidence type="ECO:0000256" key="1">
    <source>
        <dbReference type="ARBA" id="ARBA00004479"/>
    </source>
</evidence>
<dbReference type="InterPro" id="IPR037055">
    <property type="entry name" value="MHC_I-like_Ag-recog_sf"/>
</dbReference>
<comment type="subcellular location">
    <subcellularLocation>
        <location evidence="1">Membrane</location>
        <topology evidence="1">Single-pass type I membrane protein</topology>
    </subcellularLocation>
</comment>
<evidence type="ECO:0000256" key="7">
    <source>
        <dbReference type="ARBA" id="ARBA00023136"/>
    </source>
</evidence>
<evidence type="ECO:0000256" key="9">
    <source>
        <dbReference type="ARBA" id="ARBA00023180"/>
    </source>
</evidence>
<keyword evidence="7" id="KW-0472">Membrane</keyword>
<evidence type="ECO:0000256" key="8">
    <source>
        <dbReference type="ARBA" id="ARBA00023157"/>
    </source>
</evidence>
<evidence type="ECO:0000256" key="5">
    <source>
        <dbReference type="ARBA" id="ARBA00022859"/>
    </source>
</evidence>
<protein>
    <recommendedName>
        <fullName evidence="10">MHC class I-like antigen recognition-like domain-containing protein</fullName>
    </recommendedName>
</protein>
<organism evidence="11 12">
    <name type="scientific">Phrynosoma platyrhinos</name>
    <name type="common">Desert horned lizard</name>
    <dbReference type="NCBI Taxonomy" id="52577"/>
    <lineage>
        <taxon>Eukaryota</taxon>
        <taxon>Metazoa</taxon>
        <taxon>Chordata</taxon>
        <taxon>Craniata</taxon>
        <taxon>Vertebrata</taxon>
        <taxon>Euteleostomi</taxon>
        <taxon>Lepidosauria</taxon>
        <taxon>Squamata</taxon>
        <taxon>Bifurcata</taxon>
        <taxon>Unidentata</taxon>
        <taxon>Episquamata</taxon>
        <taxon>Toxicofera</taxon>
        <taxon>Iguania</taxon>
        <taxon>Phrynosomatidae</taxon>
        <taxon>Phrynosomatinae</taxon>
        <taxon>Phrynosoma</taxon>
    </lineage>
</organism>
<evidence type="ECO:0000256" key="2">
    <source>
        <dbReference type="ARBA" id="ARBA00022451"/>
    </source>
</evidence>
<dbReference type="PANTHER" id="PTHR16675">
    <property type="entry name" value="MHC CLASS I-RELATED"/>
    <property type="match status" value="1"/>
</dbReference>
<evidence type="ECO:0000256" key="4">
    <source>
        <dbReference type="ARBA" id="ARBA00022729"/>
    </source>
</evidence>
<keyword evidence="4" id="KW-0732">Signal</keyword>
<reference evidence="11 12" key="1">
    <citation type="journal article" date="2022" name="Gigascience">
        <title>A chromosome-level genome assembly and annotation of the desert horned lizard, Phrynosoma platyrhinos, provides insight into chromosomal rearrangements among reptiles.</title>
        <authorList>
            <person name="Koochekian N."/>
            <person name="Ascanio A."/>
            <person name="Farleigh K."/>
            <person name="Card D.C."/>
            <person name="Schield D.R."/>
            <person name="Castoe T.A."/>
            <person name="Jezkova T."/>
        </authorList>
    </citation>
    <scope>NUCLEOTIDE SEQUENCE [LARGE SCALE GENOMIC DNA]</scope>
    <source>
        <strain evidence="11">NK-2021</strain>
    </source>
</reference>
<evidence type="ECO:0000313" key="12">
    <source>
        <dbReference type="Proteomes" id="UP000826234"/>
    </source>
</evidence>
<dbReference type="PANTHER" id="PTHR16675:SF242">
    <property type="entry name" value="MAJOR HISTOCOMPATIBILITY COMPLEX CLASS I-RELATED GENE PROTEIN"/>
    <property type="match status" value="1"/>
</dbReference>
<dbReference type="Pfam" id="PF00129">
    <property type="entry name" value="MHC_I"/>
    <property type="match status" value="1"/>
</dbReference>
<accession>A0ABQ7TLG3</accession>
<keyword evidence="3" id="KW-0812">Transmembrane</keyword>
<evidence type="ECO:0000259" key="10">
    <source>
        <dbReference type="Pfam" id="PF00129"/>
    </source>
</evidence>
<keyword evidence="6" id="KW-1133">Transmembrane helix</keyword>
<name>A0ABQ7TLG3_PHRPL</name>
<keyword evidence="9" id="KW-0325">Glycoprotein</keyword>
<keyword evidence="5" id="KW-0391">Immunity</keyword>
<keyword evidence="12" id="KW-1185">Reference proteome</keyword>
<evidence type="ECO:0000313" key="11">
    <source>
        <dbReference type="EMBL" id="KAH0630659.1"/>
    </source>
</evidence>
<keyword evidence="2" id="KW-0490">MHC I</keyword>
<dbReference type="InterPro" id="IPR011162">
    <property type="entry name" value="MHC_I/II-like_Ag-recog"/>
</dbReference>
<feature type="domain" description="MHC class I-like antigen recognition-like" evidence="10">
    <location>
        <begin position="8"/>
        <end position="93"/>
    </location>
</feature>
<evidence type="ECO:0000256" key="6">
    <source>
        <dbReference type="ARBA" id="ARBA00022989"/>
    </source>
</evidence>
<evidence type="ECO:0000256" key="3">
    <source>
        <dbReference type="ARBA" id="ARBA00022692"/>
    </source>
</evidence>